<evidence type="ECO:0000313" key="1">
    <source>
        <dbReference type="EMBL" id="GBP59711.1"/>
    </source>
</evidence>
<comment type="caution">
    <text evidence="1">The sequence shown here is derived from an EMBL/GenBank/DDBJ whole genome shotgun (WGS) entry which is preliminary data.</text>
</comment>
<keyword evidence="2" id="KW-1185">Reference proteome</keyword>
<name>A0A4C1X7G0_EUMVA</name>
<dbReference type="Proteomes" id="UP000299102">
    <property type="component" value="Unassembled WGS sequence"/>
</dbReference>
<organism evidence="1 2">
    <name type="scientific">Eumeta variegata</name>
    <name type="common">Bagworm moth</name>
    <name type="synonym">Eumeta japonica</name>
    <dbReference type="NCBI Taxonomy" id="151549"/>
    <lineage>
        <taxon>Eukaryota</taxon>
        <taxon>Metazoa</taxon>
        <taxon>Ecdysozoa</taxon>
        <taxon>Arthropoda</taxon>
        <taxon>Hexapoda</taxon>
        <taxon>Insecta</taxon>
        <taxon>Pterygota</taxon>
        <taxon>Neoptera</taxon>
        <taxon>Endopterygota</taxon>
        <taxon>Lepidoptera</taxon>
        <taxon>Glossata</taxon>
        <taxon>Ditrysia</taxon>
        <taxon>Tineoidea</taxon>
        <taxon>Psychidae</taxon>
        <taxon>Oiketicinae</taxon>
        <taxon>Eumeta</taxon>
    </lineage>
</organism>
<dbReference type="EMBL" id="BGZK01000768">
    <property type="protein sequence ID" value="GBP59711.1"/>
    <property type="molecule type" value="Genomic_DNA"/>
</dbReference>
<protein>
    <submittedName>
        <fullName evidence="1">Uncharacterized protein</fullName>
    </submittedName>
</protein>
<gene>
    <name evidence="1" type="ORF">EVAR_48680_1</name>
</gene>
<proteinExistence type="predicted"/>
<reference evidence="1 2" key="1">
    <citation type="journal article" date="2019" name="Commun. Biol.">
        <title>The bagworm genome reveals a unique fibroin gene that provides high tensile strength.</title>
        <authorList>
            <person name="Kono N."/>
            <person name="Nakamura H."/>
            <person name="Ohtoshi R."/>
            <person name="Tomita M."/>
            <person name="Numata K."/>
            <person name="Arakawa K."/>
        </authorList>
    </citation>
    <scope>NUCLEOTIDE SEQUENCE [LARGE SCALE GENOMIC DNA]</scope>
</reference>
<accession>A0A4C1X7G0</accession>
<dbReference type="AlphaFoldDB" id="A0A4C1X7G0"/>
<evidence type="ECO:0000313" key="2">
    <source>
        <dbReference type="Proteomes" id="UP000299102"/>
    </source>
</evidence>
<sequence length="75" mass="8202">MPESPIQKNRWFWCRHFAGRTATFGQRGPVVRTLTARARQKAAPIKKDLRSASRGGTGINMDLSGEAHLLGAAPT</sequence>